<dbReference type="AlphaFoldDB" id="A0A811Q4R4"/>
<evidence type="ECO:0000256" key="1">
    <source>
        <dbReference type="SAM" id="MobiDB-lite"/>
    </source>
</evidence>
<feature type="region of interest" description="Disordered" evidence="1">
    <location>
        <begin position="134"/>
        <end position="191"/>
    </location>
</feature>
<sequence length="233" mass="24512">MKKASRYLKQLFSSIVAAVKARSTAVMGIKASSLRTRLIVLGITRNKKLLLSAIQSKIHAIMGGSSSHSSSNAVGASRGGGGGESERLFLASSGARKAALLQSLPSFAVEQEARAVVLLSSLPSFALERNAAACGGRQRGQGRGGSSSSRREASCYRGRRRRRRSCRVGGGGRVPAGGRDRPRGGRLHQAVPRADDAAEARVLQEVLRDAGEGRLNVYIPLALHANLNGSSNN</sequence>
<protein>
    <submittedName>
        <fullName evidence="2">Uncharacterized protein</fullName>
    </submittedName>
</protein>
<keyword evidence="3" id="KW-1185">Reference proteome</keyword>
<gene>
    <name evidence="2" type="ORF">NCGR_LOCUS34705</name>
</gene>
<name>A0A811Q4R4_9POAL</name>
<accession>A0A811Q4R4</accession>
<feature type="compositionally biased region" description="Basic residues" evidence="1">
    <location>
        <begin position="157"/>
        <end position="166"/>
    </location>
</feature>
<dbReference type="OrthoDB" id="684076at2759"/>
<dbReference type="EMBL" id="CAJGYO010000008">
    <property type="protein sequence ID" value="CAD6250938.1"/>
    <property type="molecule type" value="Genomic_DNA"/>
</dbReference>
<dbReference type="Proteomes" id="UP000604825">
    <property type="component" value="Unassembled WGS sequence"/>
</dbReference>
<organism evidence="2 3">
    <name type="scientific">Miscanthus lutarioriparius</name>
    <dbReference type="NCBI Taxonomy" id="422564"/>
    <lineage>
        <taxon>Eukaryota</taxon>
        <taxon>Viridiplantae</taxon>
        <taxon>Streptophyta</taxon>
        <taxon>Embryophyta</taxon>
        <taxon>Tracheophyta</taxon>
        <taxon>Spermatophyta</taxon>
        <taxon>Magnoliopsida</taxon>
        <taxon>Liliopsida</taxon>
        <taxon>Poales</taxon>
        <taxon>Poaceae</taxon>
        <taxon>PACMAD clade</taxon>
        <taxon>Panicoideae</taxon>
        <taxon>Andropogonodae</taxon>
        <taxon>Andropogoneae</taxon>
        <taxon>Saccharinae</taxon>
        <taxon>Miscanthus</taxon>
    </lineage>
</organism>
<proteinExistence type="predicted"/>
<evidence type="ECO:0000313" key="2">
    <source>
        <dbReference type="EMBL" id="CAD6250938.1"/>
    </source>
</evidence>
<comment type="caution">
    <text evidence="2">The sequence shown here is derived from an EMBL/GenBank/DDBJ whole genome shotgun (WGS) entry which is preliminary data.</text>
</comment>
<evidence type="ECO:0000313" key="3">
    <source>
        <dbReference type="Proteomes" id="UP000604825"/>
    </source>
</evidence>
<reference evidence="2" key="1">
    <citation type="submission" date="2020-10" db="EMBL/GenBank/DDBJ databases">
        <authorList>
            <person name="Han B."/>
            <person name="Lu T."/>
            <person name="Zhao Q."/>
            <person name="Huang X."/>
            <person name="Zhao Y."/>
        </authorList>
    </citation>
    <scope>NUCLEOTIDE SEQUENCE</scope>
</reference>